<protein>
    <submittedName>
        <fullName evidence="2">DUF3039 domain-containing protein</fullName>
    </submittedName>
</protein>
<organism evidence="2 5">
    <name type="scientific">Actinotignum timonense</name>
    <dbReference type="NCBI Taxonomy" id="1870995"/>
    <lineage>
        <taxon>Bacteria</taxon>
        <taxon>Bacillati</taxon>
        <taxon>Actinomycetota</taxon>
        <taxon>Actinomycetes</taxon>
        <taxon>Actinomycetales</taxon>
        <taxon>Actinomycetaceae</taxon>
        <taxon>Actinotignum</taxon>
    </lineage>
</organism>
<evidence type="ECO:0000313" key="2">
    <source>
        <dbReference type="EMBL" id="MDY5139713.1"/>
    </source>
</evidence>
<keyword evidence="4" id="KW-1185">Reference proteome</keyword>
<dbReference type="RefSeq" id="WP_026429494.1">
    <property type="nucleotide sequence ID" value="NZ_CAUPFC010000030.1"/>
</dbReference>
<evidence type="ECO:0000313" key="4">
    <source>
        <dbReference type="Proteomes" id="UP001284901"/>
    </source>
</evidence>
<sequence>MSTSLPDPLGTPGAPSAPAGPATESQQSVGVLERTEERLSHGDEERFSHYVRKDRLMASAVYGQPVVALCGKIWIPSRNPDRYPVCPTCKEIRKQMGNQGSGWPFGPDVPGSGK</sequence>
<feature type="region of interest" description="Disordered" evidence="1">
    <location>
        <begin position="1"/>
        <end position="45"/>
    </location>
</feature>
<dbReference type="EMBL" id="JAWNFV010000001">
    <property type="protein sequence ID" value="MDY5139713.1"/>
    <property type="molecule type" value="Genomic_DNA"/>
</dbReference>
<dbReference type="Proteomes" id="UP001288320">
    <property type="component" value="Unassembled WGS sequence"/>
</dbReference>
<dbReference type="EMBL" id="JAWNFY010000002">
    <property type="protein sequence ID" value="MDY5145545.1"/>
    <property type="molecule type" value="Genomic_DNA"/>
</dbReference>
<evidence type="ECO:0000256" key="1">
    <source>
        <dbReference type="SAM" id="MobiDB-lite"/>
    </source>
</evidence>
<gene>
    <name evidence="2" type="ORF">R6G74_00070</name>
    <name evidence="3" type="ORF">R6P33_00730</name>
</gene>
<dbReference type="GeneID" id="92814013"/>
<dbReference type="Proteomes" id="UP001284901">
    <property type="component" value="Unassembled WGS sequence"/>
</dbReference>
<name>A0AAW9H9R3_9ACTO</name>
<reference evidence="2 4" key="1">
    <citation type="submission" date="2023-10" db="EMBL/GenBank/DDBJ databases">
        <title>Whole Genome based description of the genera Actinobaculum and Actinotignum reveals a complex phylogenetic relationship within the species included in the genus Actinotignum.</title>
        <authorList>
            <person name="Jensen C.S."/>
            <person name="Dargis R."/>
            <person name="Kemp M."/>
            <person name="Christensen J.J."/>
        </authorList>
    </citation>
    <scope>NUCLEOTIDE SEQUENCE</scope>
    <source>
        <strain evidence="3 4">SLA_B089</strain>
        <strain evidence="2">SLA_B245</strain>
    </source>
</reference>
<evidence type="ECO:0000313" key="5">
    <source>
        <dbReference type="Proteomes" id="UP001288320"/>
    </source>
</evidence>
<feature type="compositionally biased region" description="Low complexity" evidence="1">
    <location>
        <begin position="10"/>
        <end position="23"/>
    </location>
</feature>
<dbReference type="Pfam" id="PF11238">
    <property type="entry name" value="DUF3039"/>
    <property type="match status" value="1"/>
</dbReference>
<comment type="caution">
    <text evidence="2">The sequence shown here is derived from an EMBL/GenBank/DDBJ whole genome shotgun (WGS) entry which is preliminary data.</text>
</comment>
<proteinExistence type="predicted"/>
<evidence type="ECO:0000313" key="3">
    <source>
        <dbReference type="EMBL" id="MDY5145545.1"/>
    </source>
</evidence>
<dbReference type="InterPro" id="IPR021400">
    <property type="entry name" value="DUF3039"/>
</dbReference>
<accession>A0AAW9H9R3</accession>
<dbReference type="AlphaFoldDB" id="A0AAW9H9R3"/>
<feature type="compositionally biased region" description="Basic and acidic residues" evidence="1">
    <location>
        <begin position="33"/>
        <end position="45"/>
    </location>
</feature>